<dbReference type="Proteomes" id="UP001049176">
    <property type="component" value="Chromosome 2"/>
</dbReference>
<dbReference type="EMBL" id="CM032182">
    <property type="protein sequence ID" value="KAG7097267.1"/>
    <property type="molecule type" value="Genomic_DNA"/>
</dbReference>
<dbReference type="SUPFAM" id="SSF52833">
    <property type="entry name" value="Thioredoxin-like"/>
    <property type="match status" value="1"/>
</dbReference>
<reference evidence="2" key="1">
    <citation type="journal article" date="2021" name="Genome Biol. Evol.">
        <title>The assembled and annotated genome of the fairy-ring fungus Marasmius oreades.</title>
        <authorList>
            <person name="Hiltunen M."/>
            <person name="Ament-Velasquez S.L."/>
            <person name="Johannesson H."/>
        </authorList>
    </citation>
    <scope>NUCLEOTIDE SEQUENCE</scope>
    <source>
        <strain evidence="2">03SP1</strain>
    </source>
</reference>
<organism evidence="2 3">
    <name type="scientific">Marasmius oreades</name>
    <name type="common">fairy-ring Marasmius</name>
    <dbReference type="NCBI Taxonomy" id="181124"/>
    <lineage>
        <taxon>Eukaryota</taxon>
        <taxon>Fungi</taxon>
        <taxon>Dikarya</taxon>
        <taxon>Basidiomycota</taxon>
        <taxon>Agaricomycotina</taxon>
        <taxon>Agaricomycetes</taxon>
        <taxon>Agaricomycetidae</taxon>
        <taxon>Agaricales</taxon>
        <taxon>Marasmiineae</taxon>
        <taxon>Marasmiaceae</taxon>
        <taxon>Marasmius</taxon>
    </lineage>
</organism>
<dbReference type="GeneID" id="66073709"/>
<sequence>MHTLRRFKTVLLGEDTSVESIYAQLESGGVPIADVDCRSCSDPCDEGHDPYPARFDVDMESQMLGSVKPYHRQIVISTGVTDWDRDISSTKGTLASYLEHVTHRPRLSSSPSQKKSSTSVSGVFNSTGPSTRISVLNGSHRTLSEDPDMDTVLVFPDYKLVCDIPRSAEGAQTLWDTCLDPLDGPLSEKSTLSTWVIPYSCVILLCSHKRRDNRCSIAASKLGQEFTHSLEREGWSVDTEVEHPDSKPIESLKESQEEYVSEKLRELPTMKKALILRNSHTGGHKFAGNCIIYTPQGYGVWYGRVSTHEVDAIVVNTIQKGLVLPPLLRGGVNISRPGCKSLNDW</sequence>
<dbReference type="AlphaFoldDB" id="A0A9P7UZ18"/>
<name>A0A9P7UZ18_9AGAR</name>
<comment type="caution">
    <text evidence="2">The sequence shown here is derived from an EMBL/GenBank/DDBJ whole genome shotgun (WGS) entry which is preliminary data.</text>
</comment>
<dbReference type="PANTHER" id="PTHR31902:SF14">
    <property type="entry name" value="ACTIN PATCHES DISTAL PROTEIN 1"/>
    <property type="match status" value="1"/>
</dbReference>
<feature type="compositionally biased region" description="Low complexity" evidence="1">
    <location>
        <begin position="108"/>
        <end position="121"/>
    </location>
</feature>
<gene>
    <name evidence="2" type="ORF">E1B28_004633</name>
</gene>
<dbReference type="RefSeq" id="XP_043013737.1">
    <property type="nucleotide sequence ID" value="XM_043149133.1"/>
</dbReference>
<feature type="region of interest" description="Disordered" evidence="1">
    <location>
        <begin position="105"/>
        <end position="126"/>
    </location>
</feature>
<keyword evidence="3" id="KW-1185">Reference proteome</keyword>
<evidence type="ECO:0000256" key="1">
    <source>
        <dbReference type="SAM" id="MobiDB-lite"/>
    </source>
</evidence>
<dbReference type="OrthoDB" id="10253744at2759"/>
<dbReference type="InterPro" id="IPR036249">
    <property type="entry name" value="Thioredoxin-like_sf"/>
</dbReference>
<proteinExistence type="predicted"/>
<dbReference type="KEGG" id="more:E1B28_004633"/>
<dbReference type="PANTHER" id="PTHR31902">
    <property type="entry name" value="ACTIN PATCHES DISTAL PROTEIN 1"/>
    <property type="match status" value="1"/>
</dbReference>
<protein>
    <submittedName>
        <fullName evidence="2">Uncharacterized protein</fullName>
    </submittedName>
</protein>
<evidence type="ECO:0000313" key="2">
    <source>
        <dbReference type="EMBL" id="KAG7097267.1"/>
    </source>
</evidence>
<dbReference type="Gene3D" id="3.40.30.10">
    <property type="entry name" value="Glutaredoxin"/>
    <property type="match status" value="1"/>
</dbReference>
<evidence type="ECO:0000313" key="3">
    <source>
        <dbReference type="Proteomes" id="UP001049176"/>
    </source>
</evidence>
<dbReference type="InterPro" id="IPR009737">
    <property type="entry name" value="Aim32/Apd1-like"/>
</dbReference>
<accession>A0A9P7UZ18</accession>
<dbReference type="Pfam" id="PF06999">
    <property type="entry name" value="Suc_Fer-like"/>
    <property type="match status" value="1"/>
</dbReference>